<evidence type="ECO:0000256" key="2">
    <source>
        <dbReference type="ARBA" id="ARBA00022617"/>
    </source>
</evidence>
<organism evidence="9">
    <name type="scientific">Chlorella variabilis</name>
    <name type="common">Green alga</name>
    <dbReference type="NCBI Taxonomy" id="554065"/>
    <lineage>
        <taxon>Eukaryota</taxon>
        <taxon>Viridiplantae</taxon>
        <taxon>Chlorophyta</taxon>
        <taxon>core chlorophytes</taxon>
        <taxon>Trebouxiophyceae</taxon>
        <taxon>Chlorellales</taxon>
        <taxon>Chlorellaceae</taxon>
        <taxon>Chlorella clade</taxon>
        <taxon>Chlorella</taxon>
    </lineage>
</organism>
<protein>
    <submittedName>
        <fullName evidence="8">Uncharacterized protein</fullName>
    </submittedName>
</protein>
<dbReference type="PANTHER" id="PTHR47366:SF1">
    <property type="entry name" value="TWO-ON-TWO HEMOGLOBIN-3"/>
    <property type="match status" value="1"/>
</dbReference>
<dbReference type="Gene3D" id="1.10.490.10">
    <property type="entry name" value="Globins"/>
    <property type="match status" value="1"/>
</dbReference>
<dbReference type="InterPro" id="IPR012292">
    <property type="entry name" value="Globin/Proto"/>
</dbReference>
<dbReference type="InterPro" id="IPR009050">
    <property type="entry name" value="Globin-like_sf"/>
</dbReference>
<accession>E1ZF79</accession>
<sequence>MLRVAARQLAVARPATSLARPRSSRRQACSATMMVSPPELAARRAGISLHEAFAVDQVNLVERLGQEVFLSLSREFYDRVYADPDPSFHAVFAHSPKETAIRNNFEFLVQRFGGPPLYSQRKGHPALPRRHAPHDCSEATAERWMMHMDAALAAVPEVDADSRQRLHAYFRHTCFFLVVAQEMRQSMERSAAAQQQRAAAAAAPAAPAAAAAAAAGPGQQQRQQVVPSGCPMHAQAAPPAAGQA</sequence>
<dbReference type="FunCoup" id="E1ZF79">
    <property type="interactions" value="44"/>
</dbReference>
<dbReference type="PANTHER" id="PTHR47366">
    <property type="entry name" value="TWO-ON-TWO HEMOGLOBIN-3"/>
    <property type="match status" value="1"/>
</dbReference>
<dbReference type="KEGG" id="cvr:CHLNCDRAFT_35393"/>
<proteinExistence type="inferred from homology"/>
<dbReference type="Proteomes" id="UP000008141">
    <property type="component" value="Unassembled WGS sequence"/>
</dbReference>
<dbReference type="GO" id="GO:0020037">
    <property type="term" value="F:heme binding"/>
    <property type="evidence" value="ECO:0007669"/>
    <property type="project" value="InterPro"/>
</dbReference>
<keyword evidence="5" id="KW-0408">Iron</keyword>
<dbReference type="GO" id="GO:0019825">
    <property type="term" value="F:oxygen binding"/>
    <property type="evidence" value="ECO:0007669"/>
    <property type="project" value="InterPro"/>
</dbReference>
<evidence type="ECO:0000256" key="5">
    <source>
        <dbReference type="ARBA" id="ARBA00023004"/>
    </source>
</evidence>
<keyword evidence="4" id="KW-0479">Metal-binding</keyword>
<dbReference type="Pfam" id="PF01152">
    <property type="entry name" value="Bac_globin"/>
    <property type="match status" value="1"/>
</dbReference>
<dbReference type="STRING" id="554065.E1ZF79"/>
<dbReference type="eggNOG" id="ENOG502QRXE">
    <property type="taxonomic scope" value="Eukaryota"/>
</dbReference>
<feature type="compositionally biased region" description="Low complexity" evidence="7">
    <location>
        <begin position="204"/>
        <end position="224"/>
    </location>
</feature>
<dbReference type="RefSeq" id="XP_005847724.1">
    <property type="nucleotide sequence ID" value="XM_005847662.1"/>
</dbReference>
<evidence type="ECO:0000313" key="9">
    <source>
        <dbReference type="Proteomes" id="UP000008141"/>
    </source>
</evidence>
<dbReference type="AlphaFoldDB" id="E1ZF79"/>
<feature type="region of interest" description="Disordered" evidence="7">
    <location>
        <begin position="204"/>
        <end position="244"/>
    </location>
</feature>
<dbReference type="InterPro" id="IPR044203">
    <property type="entry name" value="GlbO/GLB3-like"/>
</dbReference>
<dbReference type="CDD" id="cd19755">
    <property type="entry name" value="TrHb2_AtGlb3-like_O"/>
    <property type="match status" value="1"/>
</dbReference>
<dbReference type="EMBL" id="GL433844">
    <property type="protein sequence ID" value="EFN55622.1"/>
    <property type="molecule type" value="Genomic_DNA"/>
</dbReference>
<dbReference type="SUPFAM" id="SSF46458">
    <property type="entry name" value="Globin-like"/>
    <property type="match status" value="1"/>
</dbReference>
<reference evidence="8 9" key="1">
    <citation type="journal article" date="2010" name="Plant Cell">
        <title>The Chlorella variabilis NC64A genome reveals adaptation to photosymbiosis, coevolution with viruses, and cryptic sex.</title>
        <authorList>
            <person name="Blanc G."/>
            <person name="Duncan G."/>
            <person name="Agarkova I."/>
            <person name="Borodovsky M."/>
            <person name="Gurnon J."/>
            <person name="Kuo A."/>
            <person name="Lindquist E."/>
            <person name="Lucas S."/>
            <person name="Pangilinan J."/>
            <person name="Polle J."/>
            <person name="Salamov A."/>
            <person name="Terry A."/>
            <person name="Yamada T."/>
            <person name="Dunigan D.D."/>
            <person name="Grigoriev I.V."/>
            <person name="Claverie J.M."/>
            <person name="Van Etten J.L."/>
        </authorList>
    </citation>
    <scope>NUCLEOTIDE SEQUENCE [LARGE SCALE GENOMIC DNA]</scope>
    <source>
        <strain evidence="8 9">NC64A</strain>
    </source>
</reference>
<dbReference type="GeneID" id="17355164"/>
<comment type="similarity">
    <text evidence="6">Belongs to the truncated hemoglobin family. Group II subfamily.</text>
</comment>
<evidence type="ECO:0000256" key="1">
    <source>
        <dbReference type="ARBA" id="ARBA00022448"/>
    </source>
</evidence>
<dbReference type="InterPro" id="IPR001486">
    <property type="entry name" value="Hemoglobin_trunc"/>
</dbReference>
<evidence type="ECO:0000256" key="6">
    <source>
        <dbReference type="ARBA" id="ARBA00034496"/>
    </source>
</evidence>
<evidence type="ECO:0000256" key="3">
    <source>
        <dbReference type="ARBA" id="ARBA00022621"/>
    </source>
</evidence>
<gene>
    <name evidence="8" type="ORF">CHLNCDRAFT_35393</name>
</gene>
<keyword evidence="3" id="KW-0561">Oxygen transport</keyword>
<dbReference type="InParanoid" id="E1ZF79"/>
<evidence type="ECO:0000313" key="8">
    <source>
        <dbReference type="EMBL" id="EFN55622.1"/>
    </source>
</evidence>
<keyword evidence="1" id="KW-0813">Transport</keyword>
<dbReference type="OrthoDB" id="514457at2759"/>
<name>E1ZF79_CHLVA</name>
<evidence type="ECO:0000256" key="7">
    <source>
        <dbReference type="SAM" id="MobiDB-lite"/>
    </source>
</evidence>
<keyword evidence="2" id="KW-0349">Heme</keyword>
<dbReference type="GO" id="GO:0005344">
    <property type="term" value="F:oxygen carrier activity"/>
    <property type="evidence" value="ECO:0007669"/>
    <property type="project" value="UniProtKB-KW"/>
</dbReference>
<keyword evidence="9" id="KW-1185">Reference proteome</keyword>
<dbReference type="GO" id="GO:0046872">
    <property type="term" value="F:metal ion binding"/>
    <property type="evidence" value="ECO:0007669"/>
    <property type="project" value="UniProtKB-KW"/>
</dbReference>
<feature type="compositionally biased region" description="Low complexity" evidence="7">
    <location>
        <begin position="234"/>
        <end position="244"/>
    </location>
</feature>
<evidence type="ECO:0000256" key="4">
    <source>
        <dbReference type="ARBA" id="ARBA00022723"/>
    </source>
</evidence>